<organism evidence="2 3">
    <name type="scientific">Heterorhabditis bacteriophora</name>
    <name type="common">Entomopathogenic nematode worm</name>
    <dbReference type="NCBI Taxonomy" id="37862"/>
    <lineage>
        <taxon>Eukaryota</taxon>
        <taxon>Metazoa</taxon>
        <taxon>Ecdysozoa</taxon>
        <taxon>Nematoda</taxon>
        <taxon>Chromadorea</taxon>
        <taxon>Rhabditida</taxon>
        <taxon>Rhabditina</taxon>
        <taxon>Rhabditomorpha</taxon>
        <taxon>Strongyloidea</taxon>
        <taxon>Heterorhabditidae</taxon>
        <taxon>Heterorhabditis</taxon>
    </lineage>
</organism>
<reference evidence="3" key="1">
    <citation type="submission" date="2016-11" db="UniProtKB">
        <authorList>
            <consortium name="WormBaseParasite"/>
        </authorList>
    </citation>
    <scope>IDENTIFICATION</scope>
</reference>
<keyword evidence="2" id="KW-1185">Reference proteome</keyword>
<feature type="signal peptide" evidence="1">
    <location>
        <begin position="1"/>
        <end position="15"/>
    </location>
</feature>
<protein>
    <submittedName>
        <fullName evidence="3">CULLIN_2 domain-containing protein</fullName>
    </submittedName>
</protein>
<accession>A0A1I7WZE7</accession>
<evidence type="ECO:0000256" key="1">
    <source>
        <dbReference type="SAM" id="SignalP"/>
    </source>
</evidence>
<evidence type="ECO:0000313" key="3">
    <source>
        <dbReference type="WBParaSite" id="Hba_10548"/>
    </source>
</evidence>
<evidence type="ECO:0000313" key="2">
    <source>
        <dbReference type="Proteomes" id="UP000095283"/>
    </source>
</evidence>
<dbReference type="WBParaSite" id="Hba_10548">
    <property type="protein sequence ID" value="Hba_10548"/>
    <property type="gene ID" value="Hba_10548"/>
</dbReference>
<name>A0A1I7WZE7_HETBA</name>
<dbReference type="AlphaFoldDB" id="A0A1I7WZE7"/>
<proteinExistence type="predicted"/>
<keyword evidence="1" id="KW-0732">Signal</keyword>
<dbReference type="Proteomes" id="UP000095283">
    <property type="component" value="Unplaced"/>
</dbReference>
<feature type="chain" id="PRO_5012113820" evidence="1">
    <location>
        <begin position="16"/>
        <end position="165"/>
    </location>
</feature>
<sequence>MILSLLSSLSYATVAIRTELTRVNCLKKEVKSDYEKRSNCSRHACWDAATDRSGWGYKHNSQAEMVPTLFLQGWKLENCGFKELIKIFRERYRTRQLVLAERASMLNMYHTSKQTIEEVYTKLQQAVNECELNSVKDVSDMVVTMAFHITVLRQGSCSEKSIEFI</sequence>